<evidence type="ECO:0000313" key="2">
    <source>
        <dbReference type="Proteomes" id="UP000762676"/>
    </source>
</evidence>
<gene>
    <name evidence="1" type="ORF">ElyMa_000880400</name>
</gene>
<organism evidence="1 2">
    <name type="scientific">Elysia marginata</name>
    <dbReference type="NCBI Taxonomy" id="1093978"/>
    <lineage>
        <taxon>Eukaryota</taxon>
        <taxon>Metazoa</taxon>
        <taxon>Spiralia</taxon>
        <taxon>Lophotrochozoa</taxon>
        <taxon>Mollusca</taxon>
        <taxon>Gastropoda</taxon>
        <taxon>Heterobranchia</taxon>
        <taxon>Euthyneura</taxon>
        <taxon>Panpulmonata</taxon>
        <taxon>Sacoglossa</taxon>
        <taxon>Placobranchoidea</taxon>
        <taxon>Plakobranchidae</taxon>
        <taxon>Elysia</taxon>
    </lineage>
</organism>
<keyword evidence="1" id="KW-0548">Nucleotidyltransferase</keyword>
<keyword evidence="1" id="KW-0695">RNA-directed DNA polymerase</keyword>
<accession>A0AAV4H7A2</accession>
<keyword evidence="1" id="KW-0808">Transferase</keyword>
<dbReference type="Proteomes" id="UP000762676">
    <property type="component" value="Unassembled WGS sequence"/>
</dbReference>
<dbReference type="EMBL" id="BMAT01001812">
    <property type="protein sequence ID" value="GFR92958.1"/>
    <property type="molecule type" value="Genomic_DNA"/>
</dbReference>
<reference evidence="1 2" key="1">
    <citation type="journal article" date="2021" name="Elife">
        <title>Chloroplast acquisition without the gene transfer in kleptoplastic sea slugs, Plakobranchus ocellatus.</title>
        <authorList>
            <person name="Maeda T."/>
            <person name="Takahashi S."/>
            <person name="Yoshida T."/>
            <person name="Shimamura S."/>
            <person name="Takaki Y."/>
            <person name="Nagai Y."/>
            <person name="Toyoda A."/>
            <person name="Suzuki Y."/>
            <person name="Arimoto A."/>
            <person name="Ishii H."/>
            <person name="Satoh N."/>
            <person name="Nishiyama T."/>
            <person name="Hasebe M."/>
            <person name="Maruyama T."/>
            <person name="Minagawa J."/>
            <person name="Obokata J."/>
            <person name="Shigenobu S."/>
        </authorList>
    </citation>
    <scope>NUCLEOTIDE SEQUENCE [LARGE SCALE GENOMIC DNA]</scope>
</reference>
<sequence>MRLTCCSSVGSEDTISPLILARTADILAALGAHIFELTLEKEDIPDEWRDANVTPIFKTVVAQTPARVFDRLSMQEHVEDHLPGSKYTPSGKQHHHQEPTWYSRLTIWH</sequence>
<evidence type="ECO:0000313" key="1">
    <source>
        <dbReference type="EMBL" id="GFR92958.1"/>
    </source>
</evidence>
<protein>
    <submittedName>
        <fullName evidence="1">RNA-directed DNA polymerase from mobile element jockey</fullName>
    </submittedName>
</protein>
<name>A0AAV4H7A2_9GAST</name>
<dbReference type="AlphaFoldDB" id="A0AAV4H7A2"/>
<proteinExistence type="predicted"/>
<dbReference type="GO" id="GO:0003964">
    <property type="term" value="F:RNA-directed DNA polymerase activity"/>
    <property type="evidence" value="ECO:0007669"/>
    <property type="project" value="UniProtKB-KW"/>
</dbReference>
<keyword evidence="2" id="KW-1185">Reference proteome</keyword>
<comment type="caution">
    <text evidence="1">The sequence shown here is derived from an EMBL/GenBank/DDBJ whole genome shotgun (WGS) entry which is preliminary data.</text>
</comment>